<keyword evidence="6" id="KW-1185">Reference proteome</keyword>
<dbReference type="Pfam" id="PF12552">
    <property type="entry name" value="DUF3741"/>
    <property type="match status" value="1"/>
</dbReference>
<dbReference type="Proteomes" id="UP001141806">
    <property type="component" value="Unassembled WGS sequence"/>
</dbReference>
<dbReference type="PANTHER" id="PTHR46836">
    <property type="entry name" value="AFADIN"/>
    <property type="match status" value="1"/>
</dbReference>
<sequence length="987" mass="110587">MERLRWYGRERPSQAYVAKIRNLSHQESEGEWQSRKSVVSVNGTSDSSSCSSGSADEDSFTFDLRSSSKQAGGTPMKKLLAEELSKDMESKRRPPSVIARLMGLDALPPQQPAHEQSKIFSENYIKKTASIDFQEKNPPHEGRSSRKKHHKEPQEFKDVFEVREASKAEKQSNPSIQKGIANTKRSDAKMSFIRQKFMDAKRLSTDEKLQQSKEFHDALEVLDSNKDLLLKFLQEPDSLFTKHLHDLHGPPAPHQFGHITVLKPSNASKHEHPDICLKAEQKTDQSEAVNSIQKNFGHGNGRDGTYNSTKNMKSQSEEKDEDCVLPTRIVVLKPNPGKALNASRSALPSSSTGFQSGCGIHGESRSSENHQLFAEVWNRKNSSNNVNPRSKSSRKIAKEITRQMRQVVSNGSTRLRGYAGDESSYSMSEVDSANESEAVPPTSRHFLDWKNRYSPSSSCSTESSVSREAKKRLSERWKMTSRFQEVGLVGKGSTLGEMLAMPDKETQPMTLGSGDGSARNDGIARWGSPIGISSRDGWRDGYPKHLRRSKSVPASFNAFGSPKSDVAHGAIANDRCLMSSAVNQRPHRLRIRNSNHIEDSFLRDLRSENEKCHSSFSTNRENIHAKQATHLRLDEPSRNLAESDQAEQKPIIPDLLSCDVADKRPIVEEVLVSETPDMNRLTEIPEEQLPESTGCIILENVEASSVHDANDSIIKEASDQSTEEGLLCANCSLPEPESPGSSKEVDQPSPVSVLEPPFVEDDTSSGSECFERVSADLNGLRMQLQLLKLESSDSYEDGMGMIVSSDDDIGEEYIDHLEEKAEQLGILSTGENRDFFYVVDVFVDSGFYGVDREMVLAAWHSLECPVDPGVFEKLEKKYGEQLTWPRSERKLLFDRINYGLMEILRPCMDPHPWVKGGLRRLTTRNEESLMDEVWNLVVNQGHEGSNDSLEEVLGREVRWLELGDDIDVVGREIEKLLLDELIKEVSM</sequence>
<gene>
    <name evidence="5" type="ORF">NE237_004157</name>
</gene>
<dbReference type="AlphaFoldDB" id="A0A9Q0KI50"/>
<feature type="compositionally biased region" description="Basic and acidic residues" evidence="1">
    <location>
        <begin position="133"/>
        <end position="144"/>
    </location>
</feature>
<feature type="domain" description="DUF3741" evidence="2">
    <location>
        <begin position="194"/>
        <end position="238"/>
    </location>
</feature>
<name>A0A9Q0KI50_9MAGN</name>
<protein>
    <recommendedName>
        <fullName evidence="7">DUF4378 domain-containing protein</fullName>
    </recommendedName>
</protein>
<dbReference type="OrthoDB" id="1925259at2759"/>
<proteinExistence type="predicted"/>
<feature type="region of interest" description="Disordered" evidence="1">
    <location>
        <begin position="129"/>
        <end position="185"/>
    </location>
</feature>
<evidence type="ECO:0000259" key="3">
    <source>
        <dbReference type="Pfam" id="PF14309"/>
    </source>
</evidence>
<evidence type="ECO:0000313" key="5">
    <source>
        <dbReference type="EMBL" id="KAJ4971058.1"/>
    </source>
</evidence>
<dbReference type="InterPro" id="IPR025486">
    <property type="entry name" value="DUF4378"/>
</dbReference>
<feature type="compositionally biased region" description="Low complexity" evidence="1">
    <location>
        <begin position="37"/>
        <end position="54"/>
    </location>
</feature>
<feature type="compositionally biased region" description="Polar residues" evidence="1">
    <location>
        <begin position="305"/>
        <end position="314"/>
    </location>
</feature>
<feature type="domain" description="DUF3741" evidence="4">
    <location>
        <begin position="89"/>
        <end position="111"/>
    </location>
</feature>
<dbReference type="Pfam" id="PF14309">
    <property type="entry name" value="DUF4378"/>
    <property type="match status" value="1"/>
</dbReference>
<comment type="caution">
    <text evidence="5">The sequence shown here is derived from an EMBL/GenBank/DDBJ whole genome shotgun (WGS) entry which is preliminary data.</text>
</comment>
<feature type="compositionally biased region" description="Basic and acidic residues" evidence="1">
    <location>
        <begin position="25"/>
        <end position="34"/>
    </location>
</feature>
<feature type="region of interest" description="Disordered" evidence="1">
    <location>
        <begin position="408"/>
        <end position="441"/>
    </location>
</feature>
<organism evidence="5 6">
    <name type="scientific">Protea cynaroides</name>
    <dbReference type="NCBI Taxonomy" id="273540"/>
    <lineage>
        <taxon>Eukaryota</taxon>
        <taxon>Viridiplantae</taxon>
        <taxon>Streptophyta</taxon>
        <taxon>Embryophyta</taxon>
        <taxon>Tracheophyta</taxon>
        <taxon>Spermatophyta</taxon>
        <taxon>Magnoliopsida</taxon>
        <taxon>Proteales</taxon>
        <taxon>Proteaceae</taxon>
        <taxon>Protea</taxon>
    </lineage>
</organism>
<feature type="region of interest" description="Disordered" evidence="1">
    <location>
        <begin position="25"/>
        <end position="93"/>
    </location>
</feature>
<feature type="region of interest" description="Disordered" evidence="1">
    <location>
        <begin position="293"/>
        <end position="322"/>
    </location>
</feature>
<evidence type="ECO:0008006" key="7">
    <source>
        <dbReference type="Google" id="ProtNLM"/>
    </source>
</evidence>
<dbReference type="Pfam" id="PF14383">
    <property type="entry name" value="VARLMGL"/>
    <property type="match status" value="1"/>
</dbReference>
<feature type="region of interest" description="Disordered" evidence="1">
    <location>
        <begin position="730"/>
        <end position="750"/>
    </location>
</feature>
<evidence type="ECO:0000313" key="6">
    <source>
        <dbReference type="Proteomes" id="UP001141806"/>
    </source>
</evidence>
<reference evidence="5" key="1">
    <citation type="journal article" date="2023" name="Plant J.">
        <title>The genome of the king protea, Protea cynaroides.</title>
        <authorList>
            <person name="Chang J."/>
            <person name="Duong T.A."/>
            <person name="Schoeman C."/>
            <person name="Ma X."/>
            <person name="Roodt D."/>
            <person name="Barker N."/>
            <person name="Li Z."/>
            <person name="Van de Peer Y."/>
            <person name="Mizrachi E."/>
        </authorList>
    </citation>
    <scope>NUCLEOTIDE SEQUENCE</scope>
    <source>
        <tissue evidence="5">Young leaves</tissue>
    </source>
</reference>
<feature type="domain" description="DUF4378" evidence="3">
    <location>
        <begin position="834"/>
        <end position="984"/>
    </location>
</feature>
<dbReference type="InterPro" id="IPR032795">
    <property type="entry name" value="DUF3741-assoc"/>
</dbReference>
<accession>A0A9Q0KI50</accession>
<feature type="compositionally biased region" description="Basic and acidic residues" evidence="1">
    <location>
        <begin position="152"/>
        <end position="170"/>
    </location>
</feature>
<dbReference type="InterPro" id="IPR022212">
    <property type="entry name" value="DUF3741"/>
</dbReference>
<dbReference type="EMBL" id="JAMYWD010000005">
    <property type="protein sequence ID" value="KAJ4971058.1"/>
    <property type="molecule type" value="Genomic_DNA"/>
</dbReference>
<evidence type="ECO:0000259" key="4">
    <source>
        <dbReference type="Pfam" id="PF14383"/>
    </source>
</evidence>
<feature type="compositionally biased region" description="Polar residues" evidence="1">
    <location>
        <begin position="342"/>
        <end position="355"/>
    </location>
</feature>
<dbReference type="PANTHER" id="PTHR46836:SF8">
    <property type="entry name" value="AFADIN"/>
    <property type="match status" value="1"/>
</dbReference>
<evidence type="ECO:0000256" key="1">
    <source>
        <dbReference type="SAM" id="MobiDB-lite"/>
    </source>
</evidence>
<feature type="region of interest" description="Disordered" evidence="1">
    <location>
        <begin position="336"/>
        <end position="365"/>
    </location>
</feature>
<feature type="compositionally biased region" description="Polar residues" evidence="1">
    <location>
        <begin position="423"/>
        <end position="435"/>
    </location>
</feature>
<evidence type="ECO:0000259" key="2">
    <source>
        <dbReference type="Pfam" id="PF12552"/>
    </source>
</evidence>
<feature type="compositionally biased region" description="Basic and acidic residues" evidence="1">
    <location>
        <begin position="79"/>
        <end position="92"/>
    </location>
</feature>